<reference evidence="7" key="2">
    <citation type="journal article" date="2020" name="Nat. Commun.">
        <title>Large-scale genome sequencing of mycorrhizal fungi provides insights into the early evolution of symbiotic traits.</title>
        <authorList>
            <person name="Miyauchi S."/>
            <person name="Kiss E."/>
            <person name="Kuo A."/>
            <person name="Drula E."/>
            <person name="Kohler A."/>
            <person name="Sanchez-Garcia M."/>
            <person name="Morin E."/>
            <person name="Andreopoulos B."/>
            <person name="Barry K.W."/>
            <person name="Bonito G."/>
            <person name="Buee M."/>
            <person name="Carver A."/>
            <person name="Chen C."/>
            <person name="Cichocki N."/>
            <person name="Clum A."/>
            <person name="Culley D."/>
            <person name="Crous P.W."/>
            <person name="Fauchery L."/>
            <person name="Girlanda M."/>
            <person name="Hayes R.D."/>
            <person name="Keri Z."/>
            <person name="LaButti K."/>
            <person name="Lipzen A."/>
            <person name="Lombard V."/>
            <person name="Magnuson J."/>
            <person name="Maillard F."/>
            <person name="Murat C."/>
            <person name="Nolan M."/>
            <person name="Ohm R.A."/>
            <person name="Pangilinan J."/>
            <person name="Pereira M.F."/>
            <person name="Perotto S."/>
            <person name="Peter M."/>
            <person name="Pfister S."/>
            <person name="Riley R."/>
            <person name="Sitrit Y."/>
            <person name="Stielow J.B."/>
            <person name="Szollosi G."/>
            <person name="Zifcakova L."/>
            <person name="Stursova M."/>
            <person name="Spatafora J.W."/>
            <person name="Tedersoo L."/>
            <person name="Vaario L.M."/>
            <person name="Yamada A."/>
            <person name="Yan M."/>
            <person name="Wang P."/>
            <person name="Xu J."/>
            <person name="Bruns T."/>
            <person name="Baldrian P."/>
            <person name="Vilgalys R."/>
            <person name="Dunand C."/>
            <person name="Henrissat B."/>
            <person name="Grigoriev I.V."/>
            <person name="Hibbett D."/>
            <person name="Nagy L.G."/>
            <person name="Martin F.M."/>
        </authorList>
    </citation>
    <scope>NUCLEOTIDE SEQUENCE</scope>
    <source>
        <strain evidence="7">Prilba</strain>
    </source>
</reference>
<evidence type="ECO:0000256" key="1">
    <source>
        <dbReference type="ARBA" id="ARBA00004370"/>
    </source>
</evidence>
<comment type="subcellular location">
    <subcellularLocation>
        <location evidence="1">Membrane</location>
    </subcellularLocation>
</comment>
<sequence>MDLVLGVADEYLLDKAWAFVVPASVFVTSSRVVNISQSSLAPPIALPASWHHNLVSRLPHPPLPSTYDPSTLTTVSAWPRDYVPRQLISLSVVTLIGIFCLYFLFAGLSYQYIFNHDMMNHPRFLKNQVKLEIQCSIRAFPGMTLLTLPWFQAEVRGYSKLYDSVDDYGLAYLLFSVPFFLVFTDYGIYWVHRTLHHPSIYKYVHKPHHRWLIPTPFASHAFHPLDGYLQSVPYHLFIFLFPLHRWLYLGLFVFVNFWSILIHDSDMITGHVLESVINGPAHHTLHHLFFTVNYGQYFTWADRWGGSYRQPASELDPLLDALAAKEAKRKEALGKEE</sequence>
<evidence type="ECO:0000256" key="5">
    <source>
        <dbReference type="SAM" id="Phobius"/>
    </source>
</evidence>
<dbReference type="AlphaFoldDB" id="A0A9P5N3V6"/>
<dbReference type="InterPro" id="IPR050307">
    <property type="entry name" value="Sterol_Desaturase_Related"/>
</dbReference>
<reference evidence="7" key="1">
    <citation type="submission" date="2019-10" db="EMBL/GenBank/DDBJ databases">
        <authorList>
            <consortium name="DOE Joint Genome Institute"/>
            <person name="Kuo A."/>
            <person name="Miyauchi S."/>
            <person name="Kiss E."/>
            <person name="Drula E."/>
            <person name="Kohler A."/>
            <person name="Sanchez-Garcia M."/>
            <person name="Andreopoulos B."/>
            <person name="Barry K.W."/>
            <person name="Bonito G."/>
            <person name="Buee M."/>
            <person name="Carver A."/>
            <person name="Chen C."/>
            <person name="Cichocki N."/>
            <person name="Clum A."/>
            <person name="Culley D."/>
            <person name="Crous P.W."/>
            <person name="Fauchery L."/>
            <person name="Girlanda M."/>
            <person name="Hayes R."/>
            <person name="Keri Z."/>
            <person name="LaButti K."/>
            <person name="Lipzen A."/>
            <person name="Lombard V."/>
            <person name="Magnuson J."/>
            <person name="Maillard F."/>
            <person name="Morin E."/>
            <person name="Murat C."/>
            <person name="Nolan M."/>
            <person name="Ohm R."/>
            <person name="Pangilinan J."/>
            <person name="Pereira M."/>
            <person name="Perotto S."/>
            <person name="Peter M."/>
            <person name="Riley R."/>
            <person name="Sitrit Y."/>
            <person name="Stielow B."/>
            <person name="Szollosi G."/>
            <person name="Zifcakova L."/>
            <person name="Stursova M."/>
            <person name="Spatafora J.W."/>
            <person name="Tedersoo L."/>
            <person name="Vaario L.-M."/>
            <person name="Yamada A."/>
            <person name="Yan M."/>
            <person name="Wang P."/>
            <person name="Xu J."/>
            <person name="Bruns T."/>
            <person name="Baldrian P."/>
            <person name="Vilgalys R."/>
            <person name="Henrissat B."/>
            <person name="Grigoriev I.V."/>
            <person name="Hibbett D."/>
            <person name="Nagy L.G."/>
            <person name="Martin F.M."/>
        </authorList>
    </citation>
    <scope>NUCLEOTIDE SEQUENCE</scope>
    <source>
        <strain evidence="7">Prilba</strain>
    </source>
</reference>
<dbReference type="GO" id="GO:0016491">
    <property type="term" value="F:oxidoreductase activity"/>
    <property type="evidence" value="ECO:0007669"/>
    <property type="project" value="InterPro"/>
</dbReference>
<dbReference type="GO" id="GO:0008610">
    <property type="term" value="P:lipid biosynthetic process"/>
    <property type="evidence" value="ECO:0007669"/>
    <property type="project" value="InterPro"/>
</dbReference>
<dbReference type="GO" id="GO:0016020">
    <property type="term" value="C:membrane"/>
    <property type="evidence" value="ECO:0007669"/>
    <property type="project" value="UniProtKB-SubCell"/>
</dbReference>
<accession>A0A9P5N3V6</accession>
<name>A0A9P5N3V6_9AGAM</name>
<evidence type="ECO:0000313" key="8">
    <source>
        <dbReference type="Proteomes" id="UP000759537"/>
    </source>
</evidence>
<dbReference type="OrthoDB" id="6354873at2759"/>
<comment type="caution">
    <text evidence="7">The sequence shown here is derived from an EMBL/GenBank/DDBJ whole genome shotgun (WGS) entry which is preliminary data.</text>
</comment>
<feature type="domain" description="Fatty acid hydroxylase" evidence="6">
    <location>
        <begin position="179"/>
        <end position="306"/>
    </location>
</feature>
<keyword evidence="3 5" id="KW-1133">Transmembrane helix</keyword>
<keyword evidence="4 5" id="KW-0472">Membrane</keyword>
<protein>
    <recommendedName>
        <fullName evidence="6">Fatty acid hydroxylase domain-containing protein</fullName>
    </recommendedName>
</protein>
<dbReference type="EMBL" id="WHVB01000002">
    <property type="protein sequence ID" value="KAF8485773.1"/>
    <property type="molecule type" value="Genomic_DNA"/>
</dbReference>
<dbReference type="Proteomes" id="UP000759537">
    <property type="component" value="Unassembled WGS sequence"/>
</dbReference>
<feature type="transmembrane region" description="Helical" evidence="5">
    <location>
        <begin position="87"/>
        <end position="110"/>
    </location>
</feature>
<keyword evidence="8" id="KW-1185">Reference proteome</keyword>
<proteinExistence type="predicted"/>
<dbReference type="GO" id="GO:0005506">
    <property type="term" value="F:iron ion binding"/>
    <property type="evidence" value="ECO:0007669"/>
    <property type="project" value="InterPro"/>
</dbReference>
<organism evidence="7 8">
    <name type="scientific">Russula ochroleuca</name>
    <dbReference type="NCBI Taxonomy" id="152965"/>
    <lineage>
        <taxon>Eukaryota</taxon>
        <taxon>Fungi</taxon>
        <taxon>Dikarya</taxon>
        <taxon>Basidiomycota</taxon>
        <taxon>Agaricomycotina</taxon>
        <taxon>Agaricomycetes</taxon>
        <taxon>Russulales</taxon>
        <taxon>Russulaceae</taxon>
        <taxon>Russula</taxon>
    </lineage>
</organism>
<evidence type="ECO:0000256" key="2">
    <source>
        <dbReference type="ARBA" id="ARBA00022692"/>
    </source>
</evidence>
<evidence type="ECO:0000256" key="3">
    <source>
        <dbReference type="ARBA" id="ARBA00022989"/>
    </source>
</evidence>
<dbReference type="Pfam" id="PF04116">
    <property type="entry name" value="FA_hydroxylase"/>
    <property type="match status" value="1"/>
</dbReference>
<feature type="transmembrane region" description="Helical" evidence="5">
    <location>
        <begin position="171"/>
        <end position="191"/>
    </location>
</feature>
<evidence type="ECO:0000256" key="4">
    <source>
        <dbReference type="ARBA" id="ARBA00023136"/>
    </source>
</evidence>
<keyword evidence="2 5" id="KW-0812">Transmembrane</keyword>
<feature type="transmembrane region" description="Helical" evidence="5">
    <location>
        <begin position="246"/>
        <end position="263"/>
    </location>
</feature>
<dbReference type="PANTHER" id="PTHR11863">
    <property type="entry name" value="STEROL DESATURASE"/>
    <property type="match status" value="1"/>
</dbReference>
<evidence type="ECO:0000313" key="7">
    <source>
        <dbReference type="EMBL" id="KAF8485773.1"/>
    </source>
</evidence>
<dbReference type="InterPro" id="IPR006694">
    <property type="entry name" value="Fatty_acid_hydroxylase"/>
</dbReference>
<gene>
    <name evidence="7" type="ORF">DFH94DRAFT_622275</name>
</gene>
<evidence type="ECO:0000259" key="6">
    <source>
        <dbReference type="Pfam" id="PF04116"/>
    </source>
</evidence>